<dbReference type="EMBL" id="BAABJP010000064">
    <property type="protein sequence ID" value="GAA5175265.1"/>
    <property type="molecule type" value="Genomic_DNA"/>
</dbReference>
<evidence type="ECO:0000313" key="2">
    <source>
        <dbReference type="Proteomes" id="UP001428817"/>
    </source>
</evidence>
<protein>
    <submittedName>
        <fullName evidence="1">Uncharacterized protein</fullName>
    </submittedName>
</protein>
<evidence type="ECO:0000313" key="1">
    <source>
        <dbReference type="EMBL" id="GAA5175265.1"/>
    </source>
</evidence>
<accession>A0ABP9RCS5</accession>
<dbReference type="Proteomes" id="UP001428817">
    <property type="component" value="Unassembled WGS sequence"/>
</dbReference>
<keyword evidence="2" id="KW-1185">Reference proteome</keyword>
<reference evidence="2" key="1">
    <citation type="journal article" date="2019" name="Int. J. Syst. Evol. Microbiol.">
        <title>The Global Catalogue of Microorganisms (GCM) 10K type strain sequencing project: providing services to taxonomists for standard genome sequencing and annotation.</title>
        <authorList>
            <consortium name="The Broad Institute Genomics Platform"/>
            <consortium name="The Broad Institute Genome Sequencing Center for Infectious Disease"/>
            <person name="Wu L."/>
            <person name="Ma J."/>
        </authorList>
    </citation>
    <scope>NUCLEOTIDE SEQUENCE [LARGE SCALE GENOMIC DNA]</scope>
    <source>
        <strain evidence="2">JCM 18303</strain>
    </source>
</reference>
<gene>
    <name evidence="1" type="ORF">GCM10023321_80990</name>
</gene>
<name>A0ABP9RCS5_9PSEU</name>
<organism evidence="1 2">
    <name type="scientific">Pseudonocardia eucalypti</name>
    <dbReference type="NCBI Taxonomy" id="648755"/>
    <lineage>
        <taxon>Bacteria</taxon>
        <taxon>Bacillati</taxon>
        <taxon>Actinomycetota</taxon>
        <taxon>Actinomycetes</taxon>
        <taxon>Pseudonocardiales</taxon>
        <taxon>Pseudonocardiaceae</taxon>
        <taxon>Pseudonocardia</taxon>
    </lineage>
</organism>
<proteinExistence type="predicted"/>
<sequence>MTRSGSFSGLGWPVSFSAARRATRRKTSGSDCTTFCIDGTPWVGPWVIGFHRTPTGHYLQLRKAATITVCPMSDSLLAQLVDQLIAEVPRNGA</sequence>
<comment type="caution">
    <text evidence="1">The sequence shown here is derived from an EMBL/GenBank/DDBJ whole genome shotgun (WGS) entry which is preliminary data.</text>
</comment>